<keyword evidence="11" id="KW-1185">Reference proteome</keyword>
<protein>
    <submittedName>
        <fullName evidence="10">TIGR04211 family SH3 domain-containing protein</fullName>
    </submittedName>
</protein>
<feature type="chain" id="PRO_5042124022" evidence="8">
    <location>
        <begin position="22"/>
        <end position="205"/>
    </location>
</feature>
<dbReference type="EMBL" id="CP059735">
    <property type="protein sequence ID" value="WDE00231.1"/>
    <property type="molecule type" value="Genomic_DNA"/>
</dbReference>
<accession>A0AAE9YSF4</accession>
<evidence type="ECO:0000256" key="4">
    <source>
        <dbReference type="ARBA" id="ARBA00022989"/>
    </source>
</evidence>
<keyword evidence="5 7" id="KW-0472">Membrane</keyword>
<evidence type="ECO:0000256" key="3">
    <source>
        <dbReference type="ARBA" id="ARBA00022729"/>
    </source>
</evidence>
<keyword evidence="3 8" id="KW-0732">Signal</keyword>
<organism evidence="10 11">
    <name type="scientific">Thalassomonas actiniarum</name>
    <dbReference type="NCBI Taxonomy" id="485447"/>
    <lineage>
        <taxon>Bacteria</taxon>
        <taxon>Pseudomonadati</taxon>
        <taxon>Pseudomonadota</taxon>
        <taxon>Gammaproteobacteria</taxon>
        <taxon>Alteromonadales</taxon>
        <taxon>Colwelliaceae</taxon>
        <taxon>Thalassomonas</taxon>
    </lineage>
</organism>
<dbReference type="NCBIfam" id="TIGR04211">
    <property type="entry name" value="SH3_and_anchor"/>
    <property type="match status" value="1"/>
</dbReference>
<dbReference type="InterPro" id="IPR016476">
    <property type="entry name" value="SH3_dom_pro"/>
</dbReference>
<dbReference type="PIRSF" id="PIRSF006158">
    <property type="entry name" value="UCP006158_SH3"/>
    <property type="match status" value="1"/>
</dbReference>
<evidence type="ECO:0000256" key="5">
    <source>
        <dbReference type="ARBA" id="ARBA00023136"/>
    </source>
</evidence>
<evidence type="ECO:0000256" key="1">
    <source>
        <dbReference type="ARBA" id="ARBA00004167"/>
    </source>
</evidence>
<feature type="transmembrane region" description="Helical" evidence="7">
    <location>
        <begin position="172"/>
        <end position="194"/>
    </location>
</feature>
<sequence>MKRVSCLLISVLFGLSFPVLAQEESAPQALSSEETPGYIADELIIYMHAGAGNNFRILGSVTAGAQITLTGKKENNYTQIIDSRNRTAWVESKYISEKPGLRFVIAELNEQLTSAADENSQLKRQLDEAQKTIESLNGKSKAIEDETGQLQQQLAVVKEQLKNQDQDIKIEWFKNGAIVLALGLLFGLLIPKLIGGRSNKMDRWT</sequence>
<evidence type="ECO:0000313" key="10">
    <source>
        <dbReference type="EMBL" id="WDE00231.1"/>
    </source>
</evidence>
<evidence type="ECO:0000256" key="6">
    <source>
        <dbReference type="SAM" id="Coils"/>
    </source>
</evidence>
<dbReference type="Gene3D" id="1.10.287.2610">
    <property type="match status" value="1"/>
</dbReference>
<evidence type="ECO:0000259" key="9">
    <source>
        <dbReference type="PROSITE" id="PS51781"/>
    </source>
</evidence>
<gene>
    <name evidence="10" type="ORF">SG35_006140</name>
</gene>
<keyword evidence="4 7" id="KW-1133">Transmembrane helix</keyword>
<proteinExistence type="predicted"/>
<evidence type="ECO:0000256" key="7">
    <source>
        <dbReference type="SAM" id="Phobius"/>
    </source>
</evidence>
<reference evidence="10 11" key="1">
    <citation type="journal article" date="2015" name="Genome Announc.">
        <title>Draft Genome Sequences of Marine Isolates of Thalassomonas viridans and Thalassomonas actiniarum.</title>
        <authorList>
            <person name="Olonade I."/>
            <person name="van Zyl L.J."/>
            <person name="Trindade M."/>
        </authorList>
    </citation>
    <scope>NUCLEOTIDE SEQUENCE [LARGE SCALE GENOMIC DNA]</scope>
    <source>
        <strain evidence="10 11">A5K-106</strain>
    </source>
</reference>
<dbReference type="RefSeq" id="WP_044832276.1">
    <property type="nucleotide sequence ID" value="NZ_CP059735.1"/>
</dbReference>
<comment type="subcellular location">
    <subcellularLocation>
        <location evidence="1">Membrane</location>
        <topology evidence="1">Single-pass membrane protein</topology>
    </subcellularLocation>
</comment>
<feature type="signal peptide" evidence="8">
    <location>
        <begin position="1"/>
        <end position="21"/>
    </location>
</feature>
<evidence type="ECO:0000256" key="8">
    <source>
        <dbReference type="SAM" id="SignalP"/>
    </source>
</evidence>
<dbReference type="PROSITE" id="PS51781">
    <property type="entry name" value="SH3B"/>
    <property type="match status" value="1"/>
</dbReference>
<keyword evidence="6" id="KW-0175">Coiled coil</keyword>
<dbReference type="KEGG" id="tact:SG35_006140"/>
<dbReference type="SMART" id="SM00287">
    <property type="entry name" value="SH3b"/>
    <property type="match status" value="1"/>
</dbReference>
<keyword evidence="2 7" id="KW-0812">Transmembrane</keyword>
<dbReference type="InterPro" id="IPR003646">
    <property type="entry name" value="SH3-like_bac-type"/>
</dbReference>
<evidence type="ECO:0000256" key="2">
    <source>
        <dbReference type="ARBA" id="ARBA00022692"/>
    </source>
</evidence>
<evidence type="ECO:0000313" key="11">
    <source>
        <dbReference type="Proteomes" id="UP000032568"/>
    </source>
</evidence>
<feature type="domain" description="SH3b" evidence="9">
    <location>
        <begin position="33"/>
        <end position="99"/>
    </location>
</feature>
<dbReference type="GO" id="GO:0016020">
    <property type="term" value="C:membrane"/>
    <property type="evidence" value="ECO:0007669"/>
    <property type="project" value="UniProtKB-SubCell"/>
</dbReference>
<feature type="coiled-coil region" evidence="6">
    <location>
        <begin position="105"/>
        <end position="153"/>
    </location>
</feature>
<dbReference type="AlphaFoldDB" id="A0AAE9YSF4"/>
<reference evidence="10 11" key="2">
    <citation type="journal article" date="2022" name="Mar. Drugs">
        <title>Bioassay-Guided Fractionation Leads to the Detection of Cholic Acid Generated by the Rare Thalassomonas sp.</title>
        <authorList>
            <person name="Pheiffer F."/>
            <person name="Schneider Y.K."/>
            <person name="Hansen E.H."/>
            <person name="Andersen J.H."/>
            <person name="Isaksson J."/>
            <person name="Busche T."/>
            <person name="R C."/>
            <person name="Kalinowski J."/>
            <person name="Zyl L.V."/>
            <person name="Trindade M."/>
        </authorList>
    </citation>
    <scope>NUCLEOTIDE SEQUENCE [LARGE SCALE GENOMIC DNA]</scope>
    <source>
        <strain evidence="10 11">A5K-106</strain>
    </source>
</reference>
<dbReference type="Pfam" id="PF08239">
    <property type="entry name" value="SH3_3"/>
    <property type="match status" value="1"/>
</dbReference>
<name>A0AAE9YSF4_9GAMM</name>
<dbReference type="Proteomes" id="UP000032568">
    <property type="component" value="Chromosome"/>
</dbReference>